<sequence length="177" mass="19151">MSPSLPFIVRVGPQPELTARPQRSQGTSAGPSTGTGDGFSMGLQQAVVQGPYRDQIRQAGLTAWAKLDKGPMESPIAGVRQKPNETLPEFIDRIVMPVVKLLLATLVLLHTVNTAPRNPHQLQKVTWVVISAGNGEILNGTTHEAVPGAWWPGLYFDLCDLVRGSWDIGDWTPAHEG</sequence>
<evidence type="ECO:0000313" key="3">
    <source>
        <dbReference type="Proteomes" id="UP000092124"/>
    </source>
</evidence>
<comment type="caution">
    <text evidence="2">The sequence shown here is derived from an EMBL/GenBank/DDBJ whole genome shotgun (WGS) entry which is preliminary data.</text>
</comment>
<dbReference type="AlphaFoldDB" id="A0A1A6GZ39"/>
<accession>A0A1A6GZ39</accession>
<protein>
    <submittedName>
        <fullName evidence="2">Uncharacterized protein</fullName>
    </submittedName>
</protein>
<dbReference type="EMBL" id="LZPO01057485">
    <property type="protein sequence ID" value="OBS71411.1"/>
    <property type="molecule type" value="Genomic_DNA"/>
</dbReference>
<dbReference type="SUPFAM" id="SSF49830">
    <property type="entry name" value="ENV polyprotein, receptor-binding domain"/>
    <property type="match status" value="1"/>
</dbReference>
<dbReference type="Proteomes" id="UP000092124">
    <property type="component" value="Unassembled WGS sequence"/>
</dbReference>
<feature type="compositionally biased region" description="Polar residues" evidence="1">
    <location>
        <begin position="21"/>
        <end position="32"/>
    </location>
</feature>
<reference evidence="2 3" key="1">
    <citation type="submission" date="2016-06" db="EMBL/GenBank/DDBJ databases">
        <title>The Draft Genome Sequence and Annotation of the Desert Woodrat Neotoma lepida.</title>
        <authorList>
            <person name="Campbell M."/>
            <person name="Oakeson K.F."/>
            <person name="Yandell M."/>
            <person name="Halpert J.R."/>
            <person name="Dearing D."/>
        </authorList>
    </citation>
    <scope>NUCLEOTIDE SEQUENCE [LARGE SCALE GENOMIC DNA]</scope>
    <source>
        <strain evidence="2">417</strain>
        <tissue evidence="2">Liver</tissue>
    </source>
</reference>
<keyword evidence="3" id="KW-1185">Reference proteome</keyword>
<evidence type="ECO:0000256" key="1">
    <source>
        <dbReference type="SAM" id="MobiDB-lite"/>
    </source>
</evidence>
<feature type="region of interest" description="Disordered" evidence="1">
    <location>
        <begin position="13"/>
        <end position="41"/>
    </location>
</feature>
<dbReference type="InterPro" id="IPR008981">
    <property type="entry name" value="FMuLV_rcpt-bd"/>
</dbReference>
<gene>
    <name evidence="2" type="ORF">A6R68_00047</name>
</gene>
<name>A0A1A6GZ39_NEOLE</name>
<proteinExistence type="predicted"/>
<evidence type="ECO:0000313" key="2">
    <source>
        <dbReference type="EMBL" id="OBS71411.1"/>
    </source>
</evidence>
<organism evidence="2 3">
    <name type="scientific">Neotoma lepida</name>
    <name type="common">Desert woodrat</name>
    <dbReference type="NCBI Taxonomy" id="56216"/>
    <lineage>
        <taxon>Eukaryota</taxon>
        <taxon>Metazoa</taxon>
        <taxon>Chordata</taxon>
        <taxon>Craniata</taxon>
        <taxon>Vertebrata</taxon>
        <taxon>Euteleostomi</taxon>
        <taxon>Mammalia</taxon>
        <taxon>Eutheria</taxon>
        <taxon>Euarchontoglires</taxon>
        <taxon>Glires</taxon>
        <taxon>Rodentia</taxon>
        <taxon>Myomorpha</taxon>
        <taxon>Muroidea</taxon>
        <taxon>Cricetidae</taxon>
        <taxon>Neotominae</taxon>
        <taxon>Neotoma</taxon>
    </lineage>
</organism>
<dbReference type="OrthoDB" id="9838482at2759"/>
<dbReference type="Gene3D" id="3.90.310.10">
    <property type="entry name" value="ENV polyprotein, receptor-binding domain"/>
    <property type="match status" value="1"/>
</dbReference>